<dbReference type="OrthoDB" id="5868397at2759"/>
<evidence type="ECO:0000313" key="3">
    <source>
        <dbReference type="Proteomes" id="UP000008281"/>
    </source>
</evidence>
<name>E3M0E5_CAERE</name>
<dbReference type="Proteomes" id="UP000008281">
    <property type="component" value="Unassembled WGS sequence"/>
</dbReference>
<evidence type="ECO:0000256" key="1">
    <source>
        <dbReference type="SAM" id="MobiDB-lite"/>
    </source>
</evidence>
<feature type="compositionally biased region" description="Basic residues" evidence="1">
    <location>
        <begin position="502"/>
        <end position="516"/>
    </location>
</feature>
<dbReference type="EMBL" id="DS268420">
    <property type="protein sequence ID" value="EFO87858.1"/>
    <property type="molecule type" value="Genomic_DNA"/>
</dbReference>
<dbReference type="AlphaFoldDB" id="E3M0E5"/>
<feature type="region of interest" description="Disordered" evidence="1">
    <location>
        <begin position="357"/>
        <end position="397"/>
    </location>
</feature>
<gene>
    <name evidence="2" type="ORF">CRE_05636</name>
</gene>
<dbReference type="FunCoup" id="E3M0E5">
    <property type="interactions" value="1572"/>
</dbReference>
<keyword evidence="3" id="KW-1185">Reference proteome</keyword>
<sequence>MQFQDPSNLPSAAMSFNIENESIVCQLHHRSKHNNSVNVVCELSEKIGSPQIENGEWVVPSDVTGLNGKKSKVVKIRFHPSVSQMSSGDAALHQAACESALKYLDLLLEESTWTRKSDQEDQLFEKQLDTIIEHLGEMDKVVEFETSNVGLSFLHNEHFDDCVKLISCKSISTHLHTVISNEDDAHQSAQIIFEKDGRSRKLISLDFDAGYLKSSESGQDCVFELSKTCFTWVLPRIEDEVENSPPNVSQKLDCFMWVGGNKLEMPVYSPCASAFHHLEKLSSSLLSINSCISPKANGVLQKVPQALAVDAIVGLDTVEAPHLHKFIQNITQAPLMIHTDFDHEALDIYSDSESKLTISPTDSVDSGVSLTSPTRQSSFDDDDGDDEMSVSSPVWRGRSRSESCSSLKGILKWPRRLNPMSRLAAKPHLMRSYSECHHDDSAYHPVMPFRFSEDDEDAFHEEDDDSSDCCVLPAAPRKKSVSFSERIEQTRLFNSNSSINSQKRKNLKKNEKKKKRENSLASSIESIHEESGRISPATRHQTV</sequence>
<organism evidence="3">
    <name type="scientific">Caenorhabditis remanei</name>
    <name type="common">Caenorhabditis vulgaris</name>
    <dbReference type="NCBI Taxonomy" id="31234"/>
    <lineage>
        <taxon>Eukaryota</taxon>
        <taxon>Metazoa</taxon>
        <taxon>Ecdysozoa</taxon>
        <taxon>Nematoda</taxon>
        <taxon>Chromadorea</taxon>
        <taxon>Rhabditida</taxon>
        <taxon>Rhabditina</taxon>
        <taxon>Rhabditomorpha</taxon>
        <taxon>Rhabditoidea</taxon>
        <taxon>Rhabditidae</taxon>
        <taxon>Peloderinae</taxon>
        <taxon>Caenorhabditis</taxon>
    </lineage>
</organism>
<evidence type="ECO:0000313" key="2">
    <source>
        <dbReference type="EMBL" id="EFO87858.1"/>
    </source>
</evidence>
<feature type="compositionally biased region" description="Acidic residues" evidence="1">
    <location>
        <begin position="379"/>
        <end position="388"/>
    </location>
</feature>
<dbReference type="HOGENOM" id="CLU_514128_0_0_1"/>
<protein>
    <submittedName>
        <fullName evidence="2">Uncharacterized protein</fullName>
    </submittedName>
</protein>
<feature type="compositionally biased region" description="Polar residues" evidence="1">
    <location>
        <begin position="357"/>
        <end position="376"/>
    </location>
</feature>
<proteinExistence type="predicted"/>
<dbReference type="eggNOG" id="ENOG502TFFC">
    <property type="taxonomic scope" value="Eukaryota"/>
</dbReference>
<reference evidence="2" key="1">
    <citation type="submission" date="2007-07" db="EMBL/GenBank/DDBJ databases">
        <title>PCAP assembly of the Caenorhabditis remanei genome.</title>
        <authorList>
            <consortium name="The Caenorhabditis remanei Sequencing Consortium"/>
            <person name="Wilson R.K."/>
        </authorList>
    </citation>
    <scope>NUCLEOTIDE SEQUENCE [LARGE SCALE GENOMIC DNA]</scope>
    <source>
        <strain evidence="2">PB4641</strain>
    </source>
</reference>
<dbReference type="OMA" id="RSYSECH"/>
<feature type="region of interest" description="Disordered" evidence="1">
    <location>
        <begin position="494"/>
        <end position="543"/>
    </location>
</feature>
<accession>E3M0E5</accession>